<dbReference type="Pfam" id="PF19877">
    <property type="entry name" value="DUF6350"/>
    <property type="match status" value="1"/>
</dbReference>
<evidence type="ECO:0008006" key="5">
    <source>
        <dbReference type="Google" id="ProtNLM"/>
    </source>
</evidence>
<proteinExistence type="predicted"/>
<feature type="transmembrane region" description="Helical" evidence="2">
    <location>
        <begin position="197"/>
        <end position="223"/>
    </location>
</feature>
<feature type="transmembrane region" description="Helical" evidence="2">
    <location>
        <begin position="258"/>
        <end position="279"/>
    </location>
</feature>
<feature type="transmembrane region" description="Helical" evidence="2">
    <location>
        <begin position="229"/>
        <end position="251"/>
    </location>
</feature>
<organism evidence="3 4">
    <name type="scientific">Amycolatopsis acididurans</name>
    <dbReference type="NCBI Taxonomy" id="2724524"/>
    <lineage>
        <taxon>Bacteria</taxon>
        <taxon>Bacillati</taxon>
        <taxon>Actinomycetota</taxon>
        <taxon>Actinomycetes</taxon>
        <taxon>Pseudonocardiales</taxon>
        <taxon>Pseudonocardiaceae</taxon>
        <taxon>Amycolatopsis</taxon>
    </lineage>
</organism>
<dbReference type="RefSeq" id="WP_168524170.1">
    <property type="nucleotide sequence ID" value="NZ_JAAXLS010000101.1"/>
</dbReference>
<dbReference type="Proteomes" id="UP000715441">
    <property type="component" value="Unassembled WGS sequence"/>
</dbReference>
<feature type="transmembrane region" description="Helical" evidence="2">
    <location>
        <begin position="331"/>
        <end position="351"/>
    </location>
</feature>
<keyword evidence="2" id="KW-0812">Transmembrane</keyword>
<evidence type="ECO:0000256" key="1">
    <source>
        <dbReference type="SAM" id="MobiDB-lite"/>
    </source>
</evidence>
<feature type="transmembrane region" description="Helical" evidence="2">
    <location>
        <begin position="299"/>
        <end position="319"/>
    </location>
</feature>
<comment type="caution">
    <text evidence="3">The sequence shown here is derived from an EMBL/GenBank/DDBJ whole genome shotgun (WGS) entry which is preliminary data.</text>
</comment>
<dbReference type="InterPro" id="IPR045931">
    <property type="entry name" value="DUF6350"/>
</dbReference>
<feature type="transmembrane region" description="Helical" evidence="2">
    <location>
        <begin position="157"/>
        <end position="176"/>
    </location>
</feature>
<keyword evidence="2" id="KW-0472">Membrane</keyword>
<feature type="region of interest" description="Disordered" evidence="1">
    <location>
        <begin position="400"/>
        <end position="506"/>
    </location>
</feature>
<feature type="compositionally biased region" description="Acidic residues" evidence="1">
    <location>
        <begin position="476"/>
        <end position="499"/>
    </location>
</feature>
<name>A0ABX1JJ88_9PSEU</name>
<reference evidence="3 4" key="1">
    <citation type="submission" date="2020-04" db="EMBL/GenBank/DDBJ databases">
        <title>Novel species.</title>
        <authorList>
            <person name="Teo W.F.A."/>
            <person name="Lipun K."/>
            <person name="Srisuk N."/>
            <person name="Duangmal K."/>
        </authorList>
    </citation>
    <scope>NUCLEOTIDE SEQUENCE [LARGE SCALE GENOMIC DNA]</scope>
    <source>
        <strain evidence="3 4">K13G38</strain>
    </source>
</reference>
<feature type="transmembrane region" description="Helical" evidence="2">
    <location>
        <begin position="92"/>
        <end position="113"/>
    </location>
</feature>
<evidence type="ECO:0000313" key="4">
    <source>
        <dbReference type="Proteomes" id="UP000715441"/>
    </source>
</evidence>
<evidence type="ECO:0000313" key="3">
    <source>
        <dbReference type="EMBL" id="NKQ59419.1"/>
    </source>
</evidence>
<accession>A0ABX1JJ88</accession>
<protein>
    <recommendedName>
        <fullName evidence="5">AAA family ATPase</fullName>
    </recommendedName>
</protein>
<keyword evidence="4" id="KW-1185">Reference proteome</keyword>
<keyword evidence="2" id="KW-1133">Transmembrane helix</keyword>
<sequence length="506" mass="51409">MQLLTPYSRREEGMNDLRHPGERSVAARTKILCTAAFGPLITGYAVVVALFALVTAIASVATFSVTGVLRAAGPGLLAAYQVPVTIAGSPLGVLPLLGTAAVCALVATSAARAANRLGYRHPGQAVNVVAPMAAVHALAGVTIAITVSGSGVSVEPLAAFLVPGFVAALAAAAGIADRCGIVAAVREYLDPIALRGLRAGALGLAGLFAVGAAVFVLSMVFSGGTARDLFAANSPGFGSGVGMLLLSVGYLPNAITGSLAFTVGTGFSIGRVSVTPFSFDGGAVPGLPLLAGIPDHAARWWPMLMVLPAAVGALVGWFLRRCDGDPRARLRTVAIAGALVGFGCVLLSTLAGGRLGGGSFTPISIPAGLTSVAAFGWIVVPGGLVAWLTGPGRRAVVAAPEVHDDPADEGEEPETDEETLADADADAEPDEDAVLDEDTLADADTELDEDSETDEDSEPDEESPADDDVPAHDEPPADDDEAPETADDPREPEDEEPSPDTERRTG</sequence>
<gene>
    <name evidence="3" type="ORF">HFP15_41960</name>
</gene>
<feature type="transmembrane region" description="Helical" evidence="2">
    <location>
        <begin position="363"/>
        <end position="388"/>
    </location>
</feature>
<dbReference type="EMBL" id="JAAXLS010000101">
    <property type="protein sequence ID" value="NKQ59419.1"/>
    <property type="molecule type" value="Genomic_DNA"/>
</dbReference>
<feature type="compositionally biased region" description="Acidic residues" evidence="1">
    <location>
        <begin position="406"/>
        <end position="468"/>
    </location>
</feature>
<feature type="transmembrane region" description="Helical" evidence="2">
    <location>
        <begin position="125"/>
        <end position="145"/>
    </location>
</feature>
<evidence type="ECO:0000256" key="2">
    <source>
        <dbReference type="SAM" id="Phobius"/>
    </source>
</evidence>
<feature type="transmembrane region" description="Helical" evidence="2">
    <location>
        <begin position="44"/>
        <end position="72"/>
    </location>
</feature>